<reference evidence="11" key="1">
    <citation type="submission" date="2025-08" db="UniProtKB">
        <authorList>
            <consortium name="RefSeq"/>
        </authorList>
    </citation>
    <scope>IDENTIFICATION</scope>
    <source>
        <tissue evidence="11">Whole larvae</tissue>
    </source>
</reference>
<evidence type="ECO:0000256" key="7">
    <source>
        <dbReference type="ARBA" id="ARBA00022884"/>
    </source>
</evidence>
<dbReference type="InterPro" id="IPR038129">
    <property type="entry name" value="Nanos_sf"/>
</dbReference>
<dbReference type="PROSITE" id="PS51522">
    <property type="entry name" value="ZF_NANOS"/>
    <property type="match status" value="1"/>
</dbReference>
<sequence length="313" mass="35130">MSHNNSFSDYGSGIGSSSTSFSSWGDHQSSQSINTNFQEKAVDRPLQRSSSYLDLVMRRCTMEDALEEFRRNGYDSPYNPDEDNTPSYTQLSGNLIGMGPTSMYLRQKSWPEPDSTPGVPLPQIKPEWTDFTPSAVPSIYDDEDPNMSQAPNNVVGDSIEDYITEEQLRVLVSLPNNVLYMLLRELEQGRGDRRGKKRGPDQECRFCKNNGERWSYYRSHSLRDAAGRVACPVLRAFRCPRCGAAGARAHTAKYCPLATCDERLKSAAMMRSVRMASGRLRPVVRRTPPSAPQQAYDAPLAPLWAALEQKLML</sequence>
<keyword evidence="7 8" id="KW-0694">RNA-binding</keyword>
<evidence type="ECO:0000256" key="4">
    <source>
        <dbReference type="ARBA" id="ARBA00022771"/>
    </source>
</evidence>
<keyword evidence="2" id="KW-0963">Cytoplasm</keyword>
<keyword evidence="4 8" id="KW-0863">Zinc-finger</keyword>
<evidence type="ECO:0000256" key="1">
    <source>
        <dbReference type="ARBA" id="ARBA00004496"/>
    </source>
</evidence>
<keyword evidence="3" id="KW-0479">Metal-binding</keyword>
<comment type="similarity">
    <text evidence="8">Belongs to the nanos family.</text>
</comment>
<organism evidence="10 11">
    <name type="scientific">Galleria mellonella</name>
    <name type="common">Greater wax moth</name>
    <dbReference type="NCBI Taxonomy" id="7137"/>
    <lineage>
        <taxon>Eukaryota</taxon>
        <taxon>Metazoa</taxon>
        <taxon>Ecdysozoa</taxon>
        <taxon>Arthropoda</taxon>
        <taxon>Hexapoda</taxon>
        <taxon>Insecta</taxon>
        <taxon>Pterygota</taxon>
        <taxon>Neoptera</taxon>
        <taxon>Endopterygota</taxon>
        <taxon>Lepidoptera</taxon>
        <taxon>Glossata</taxon>
        <taxon>Ditrysia</taxon>
        <taxon>Pyraloidea</taxon>
        <taxon>Pyralidae</taxon>
        <taxon>Galleriinae</taxon>
        <taxon>Galleria</taxon>
    </lineage>
</organism>
<dbReference type="InterPro" id="IPR008705">
    <property type="entry name" value="Nanos/Xcar2"/>
</dbReference>
<keyword evidence="6 8" id="KW-0810">Translation regulation</keyword>
<proteinExistence type="inferred from homology"/>
<evidence type="ECO:0000256" key="8">
    <source>
        <dbReference type="PROSITE-ProRule" id="PRU00855"/>
    </source>
</evidence>
<evidence type="ECO:0000259" key="9">
    <source>
        <dbReference type="PROSITE" id="PS51522"/>
    </source>
</evidence>
<dbReference type="InterPro" id="IPR024161">
    <property type="entry name" value="Znf_nanos-typ"/>
</dbReference>
<gene>
    <name evidence="11" type="primary">LOC113522429</name>
</gene>
<dbReference type="GeneID" id="113522429"/>
<accession>A0ABM3MG69</accession>
<keyword evidence="5" id="KW-0862">Zinc</keyword>
<evidence type="ECO:0000256" key="2">
    <source>
        <dbReference type="ARBA" id="ARBA00022490"/>
    </source>
</evidence>
<dbReference type="Proteomes" id="UP001652740">
    <property type="component" value="Unplaced"/>
</dbReference>
<dbReference type="Pfam" id="PF05741">
    <property type="entry name" value="zf-nanos"/>
    <property type="match status" value="1"/>
</dbReference>
<evidence type="ECO:0000256" key="5">
    <source>
        <dbReference type="ARBA" id="ARBA00022833"/>
    </source>
</evidence>
<feature type="domain" description="Nanos-type" evidence="9">
    <location>
        <begin position="203"/>
        <end position="257"/>
    </location>
</feature>
<dbReference type="PANTHER" id="PTHR12887">
    <property type="entry name" value="NANOS PROTEIN"/>
    <property type="match status" value="1"/>
</dbReference>
<evidence type="ECO:0000313" key="10">
    <source>
        <dbReference type="Proteomes" id="UP001652740"/>
    </source>
</evidence>
<dbReference type="RefSeq" id="XP_052750120.1">
    <property type="nucleotide sequence ID" value="XM_052894160.1"/>
</dbReference>
<evidence type="ECO:0000256" key="6">
    <source>
        <dbReference type="ARBA" id="ARBA00022845"/>
    </source>
</evidence>
<name>A0ABM3MG69_GALME</name>
<evidence type="ECO:0000256" key="3">
    <source>
        <dbReference type="ARBA" id="ARBA00022723"/>
    </source>
</evidence>
<comment type="subcellular location">
    <subcellularLocation>
        <location evidence="1">Cytoplasm</location>
    </subcellularLocation>
</comment>
<keyword evidence="10" id="KW-1185">Reference proteome</keyword>
<evidence type="ECO:0000313" key="11">
    <source>
        <dbReference type="RefSeq" id="XP_052750120.1"/>
    </source>
</evidence>
<protein>
    <submittedName>
        <fullName evidence="11">Protein nanos-like isoform X1</fullName>
    </submittedName>
</protein>
<dbReference type="Gene3D" id="4.10.60.30">
    <property type="entry name" value="Nanos, RNA-binding domain"/>
    <property type="match status" value="1"/>
</dbReference>